<evidence type="ECO:0000256" key="10">
    <source>
        <dbReference type="RuleBase" id="RU363066"/>
    </source>
</evidence>
<organism evidence="11 12">
    <name type="scientific">Zobellella denitrificans</name>
    <dbReference type="NCBI Taxonomy" id="347534"/>
    <lineage>
        <taxon>Bacteria</taxon>
        <taxon>Pseudomonadati</taxon>
        <taxon>Pseudomonadota</taxon>
        <taxon>Gammaproteobacteria</taxon>
        <taxon>Aeromonadales</taxon>
        <taxon>Aeromonadaceae</taxon>
        <taxon>Zobellella</taxon>
    </lineage>
</organism>
<dbReference type="EMBL" id="CP012621">
    <property type="protein sequence ID" value="ATG75144.1"/>
    <property type="molecule type" value="Genomic_DNA"/>
</dbReference>
<dbReference type="PANTHER" id="PTHR43442:SF3">
    <property type="entry name" value="GLUCONOKINASE-RELATED"/>
    <property type="match status" value="1"/>
</dbReference>
<dbReference type="OrthoDB" id="9795716at2"/>
<comment type="pathway">
    <text evidence="1">Carbohydrate acid metabolism.</text>
</comment>
<dbReference type="InterPro" id="IPR027417">
    <property type="entry name" value="P-loop_NTPase"/>
</dbReference>
<comment type="catalytic activity">
    <reaction evidence="9 10">
        <text>D-gluconate + ATP = 6-phospho-D-gluconate + ADP + H(+)</text>
        <dbReference type="Rhea" id="RHEA:19433"/>
        <dbReference type="ChEBI" id="CHEBI:15378"/>
        <dbReference type="ChEBI" id="CHEBI:18391"/>
        <dbReference type="ChEBI" id="CHEBI:30616"/>
        <dbReference type="ChEBI" id="CHEBI:58759"/>
        <dbReference type="ChEBI" id="CHEBI:456216"/>
        <dbReference type="EC" id="2.7.1.12"/>
    </reaction>
</comment>
<gene>
    <name evidence="11" type="primary">idnK</name>
    <name evidence="11" type="ORF">AN401_15805</name>
</gene>
<dbReference type="FunFam" id="3.40.50.300:FF:000522">
    <property type="entry name" value="Gluconokinase"/>
    <property type="match status" value="1"/>
</dbReference>
<name>A0A231MXL2_9GAMM</name>
<dbReference type="EC" id="2.7.1.12" evidence="3 10"/>
<dbReference type="RefSeq" id="WP_094040197.1">
    <property type="nucleotide sequence ID" value="NZ_CP012621.1"/>
</dbReference>
<protein>
    <recommendedName>
        <fullName evidence="3 10">Gluconokinase</fullName>
        <ecNumber evidence="3 10">2.7.1.12</ecNumber>
    </recommendedName>
</protein>
<evidence type="ECO:0000256" key="6">
    <source>
        <dbReference type="ARBA" id="ARBA00022777"/>
    </source>
</evidence>
<dbReference type="Gene3D" id="3.40.50.300">
    <property type="entry name" value="P-loop containing nucleotide triphosphate hydrolases"/>
    <property type="match status" value="1"/>
</dbReference>
<reference evidence="12" key="1">
    <citation type="submission" date="2015-09" db="EMBL/GenBank/DDBJ databases">
        <authorList>
            <person name="Shao Z."/>
            <person name="Wang L."/>
        </authorList>
    </citation>
    <scope>NUCLEOTIDE SEQUENCE [LARGE SCALE GENOMIC DNA]</scope>
    <source>
        <strain evidence="12">F13-1</strain>
    </source>
</reference>
<evidence type="ECO:0000313" key="11">
    <source>
        <dbReference type="EMBL" id="ATG75144.1"/>
    </source>
</evidence>
<evidence type="ECO:0000256" key="8">
    <source>
        <dbReference type="ARBA" id="ARBA00023064"/>
    </source>
</evidence>
<dbReference type="CDD" id="cd02021">
    <property type="entry name" value="GntK"/>
    <property type="match status" value="1"/>
</dbReference>
<keyword evidence="4 10" id="KW-0808">Transferase</keyword>
<keyword evidence="12" id="KW-1185">Reference proteome</keyword>
<evidence type="ECO:0000256" key="1">
    <source>
        <dbReference type="ARBA" id="ARBA00004761"/>
    </source>
</evidence>
<evidence type="ECO:0000256" key="5">
    <source>
        <dbReference type="ARBA" id="ARBA00022741"/>
    </source>
</evidence>
<keyword evidence="7 10" id="KW-0067">ATP-binding</keyword>
<keyword evidence="6 10" id="KW-0418">Kinase</keyword>
<dbReference type="GO" id="GO:0046316">
    <property type="term" value="F:gluconokinase activity"/>
    <property type="evidence" value="ECO:0007669"/>
    <property type="project" value="UniProtKB-EC"/>
</dbReference>
<keyword evidence="8" id="KW-0311">Gluconate utilization</keyword>
<accession>A0A231MXL2</accession>
<dbReference type="Proteomes" id="UP000217763">
    <property type="component" value="Chromosome"/>
</dbReference>
<dbReference type="InterPro" id="IPR031322">
    <property type="entry name" value="Shikimate/glucono_kinase"/>
</dbReference>
<evidence type="ECO:0000256" key="9">
    <source>
        <dbReference type="ARBA" id="ARBA00048090"/>
    </source>
</evidence>
<dbReference type="SUPFAM" id="SSF52540">
    <property type="entry name" value="P-loop containing nucleoside triphosphate hydrolases"/>
    <property type="match status" value="1"/>
</dbReference>
<dbReference type="PANTHER" id="PTHR43442">
    <property type="entry name" value="GLUCONOKINASE-RELATED"/>
    <property type="match status" value="1"/>
</dbReference>
<evidence type="ECO:0000256" key="7">
    <source>
        <dbReference type="ARBA" id="ARBA00022840"/>
    </source>
</evidence>
<evidence type="ECO:0000256" key="4">
    <source>
        <dbReference type="ARBA" id="ARBA00022679"/>
    </source>
</evidence>
<dbReference type="AlphaFoldDB" id="A0A231MXL2"/>
<sequence length="173" mass="19024">MTGESIIVMGVTACGKSSVGAALARALGAKFIDGDDLHPRANILKMAEGIPLGDEDRAPWLERIRDAVFSIRQKGETGIIVCSALKRDYRDSIRAGNDRVRFLFLDGDFSLILARLRRRNGHFMPESLLQNQFEVLERPGADEPDVTFISIDGDFDDVVNRALAAIKGEAHVN</sequence>
<dbReference type="GO" id="GO:0005737">
    <property type="term" value="C:cytoplasm"/>
    <property type="evidence" value="ECO:0007669"/>
    <property type="project" value="TreeGrafter"/>
</dbReference>
<dbReference type="Pfam" id="PF01202">
    <property type="entry name" value="SKI"/>
    <property type="match status" value="1"/>
</dbReference>
<evidence type="ECO:0000256" key="3">
    <source>
        <dbReference type="ARBA" id="ARBA00012054"/>
    </source>
</evidence>
<proteinExistence type="inferred from homology"/>
<dbReference type="GO" id="GO:0019521">
    <property type="term" value="P:D-gluconate metabolic process"/>
    <property type="evidence" value="ECO:0007669"/>
    <property type="project" value="UniProtKB-KW"/>
</dbReference>
<comment type="similarity">
    <text evidence="2 10">Belongs to the gluconokinase GntK/GntV family.</text>
</comment>
<dbReference type="GO" id="GO:0005524">
    <property type="term" value="F:ATP binding"/>
    <property type="evidence" value="ECO:0007669"/>
    <property type="project" value="UniProtKB-KW"/>
</dbReference>
<dbReference type="KEGG" id="zdf:AN401_15805"/>
<dbReference type="NCBIfam" id="TIGR01313">
    <property type="entry name" value="therm_gnt_kin"/>
    <property type="match status" value="1"/>
</dbReference>
<evidence type="ECO:0000313" key="12">
    <source>
        <dbReference type="Proteomes" id="UP000217763"/>
    </source>
</evidence>
<keyword evidence="5 10" id="KW-0547">Nucleotide-binding</keyword>
<evidence type="ECO:0000256" key="2">
    <source>
        <dbReference type="ARBA" id="ARBA00008420"/>
    </source>
</evidence>
<dbReference type="InterPro" id="IPR006001">
    <property type="entry name" value="Therm_gnt_kin"/>
</dbReference>